<gene>
    <name evidence="1" type="ORF">GXP67_35690</name>
</gene>
<sequence length="236" mass="25708">MAHSEQSFGKKLRNAQDIITFVQGFTNYAPPRTQETLVAMQTLLTSVISANATEATNRQQYRAAVDARTTAFSKGTNSISKLIVAIRAAVDAQYGKNSAESSSIQSILRTIRAGKSVSTPSKTEGEEAAQAVSRSQRSYGSQTQLFNNLVNTLNQLPGYNPSNPAIKIAALQTFVTQLTTLNNAVAQKFAALQSARANRMVLYTDLNDRTQRVKSYVKSQYGQVSNEYKLIKGISA</sequence>
<dbReference type="RefSeq" id="WP_162447571.1">
    <property type="nucleotide sequence ID" value="NZ_CP048222.1"/>
</dbReference>
<dbReference type="AlphaFoldDB" id="A0A6C0GUB3"/>
<dbReference type="EMBL" id="CP048222">
    <property type="protein sequence ID" value="QHT71636.1"/>
    <property type="molecule type" value="Genomic_DNA"/>
</dbReference>
<protein>
    <submittedName>
        <fullName evidence="1">Uncharacterized protein</fullName>
    </submittedName>
</protein>
<keyword evidence="2" id="KW-1185">Reference proteome</keyword>
<dbReference type="Proteomes" id="UP000480178">
    <property type="component" value="Chromosome"/>
</dbReference>
<evidence type="ECO:0000313" key="2">
    <source>
        <dbReference type="Proteomes" id="UP000480178"/>
    </source>
</evidence>
<dbReference type="KEGG" id="rhoz:GXP67_35690"/>
<proteinExistence type="predicted"/>
<name>A0A6C0GUB3_9BACT</name>
<reference evidence="1 2" key="1">
    <citation type="submission" date="2020-01" db="EMBL/GenBank/DDBJ databases">
        <authorList>
            <person name="Kim M.K."/>
        </authorList>
    </citation>
    <scope>NUCLEOTIDE SEQUENCE [LARGE SCALE GENOMIC DNA]</scope>
    <source>
        <strain evidence="1 2">172606-1</strain>
    </source>
</reference>
<accession>A0A6C0GUB3</accession>
<organism evidence="1 2">
    <name type="scientific">Rhodocytophaga rosea</name>
    <dbReference type="NCBI Taxonomy" id="2704465"/>
    <lineage>
        <taxon>Bacteria</taxon>
        <taxon>Pseudomonadati</taxon>
        <taxon>Bacteroidota</taxon>
        <taxon>Cytophagia</taxon>
        <taxon>Cytophagales</taxon>
        <taxon>Rhodocytophagaceae</taxon>
        <taxon>Rhodocytophaga</taxon>
    </lineage>
</organism>
<evidence type="ECO:0000313" key="1">
    <source>
        <dbReference type="EMBL" id="QHT71636.1"/>
    </source>
</evidence>